<organism evidence="2 3">
    <name type="scientific">Chryseobacterium viscerum</name>
    <dbReference type="NCBI Taxonomy" id="1037377"/>
    <lineage>
        <taxon>Bacteria</taxon>
        <taxon>Pseudomonadati</taxon>
        <taxon>Bacteroidota</taxon>
        <taxon>Flavobacteriia</taxon>
        <taxon>Flavobacteriales</taxon>
        <taxon>Weeksellaceae</taxon>
        <taxon>Chryseobacterium group</taxon>
        <taxon>Chryseobacterium</taxon>
    </lineage>
</organism>
<gene>
    <name evidence="2" type="ORF">C1634_025000</name>
</gene>
<dbReference type="RefSeq" id="WP_109739334.1">
    <property type="nucleotide sequence ID" value="NZ_PPEG02000015.1"/>
</dbReference>
<proteinExistence type="predicted"/>
<name>A0A316WAQ1_9FLAO</name>
<dbReference type="Proteomes" id="UP000236413">
    <property type="component" value="Unassembled WGS sequence"/>
</dbReference>
<keyword evidence="1" id="KW-0812">Transmembrane</keyword>
<protein>
    <submittedName>
        <fullName evidence="2">Uncharacterized protein</fullName>
    </submittedName>
</protein>
<evidence type="ECO:0000313" key="3">
    <source>
        <dbReference type="Proteomes" id="UP000236413"/>
    </source>
</evidence>
<evidence type="ECO:0000256" key="1">
    <source>
        <dbReference type="SAM" id="Phobius"/>
    </source>
</evidence>
<feature type="transmembrane region" description="Helical" evidence="1">
    <location>
        <begin position="20"/>
        <end position="36"/>
    </location>
</feature>
<dbReference type="EMBL" id="PPEG02000015">
    <property type="protein sequence ID" value="PWN57999.1"/>
    <property type="molecule type" value="Genomic_DNA"/>
</dbReference>
<keyword evidence="1" id="KW-1133">Transmembrane helix</keyword>
<sequence>MDSKWINFLQKISDDKRLNVWHIAIIVAIIQIAIAQDDKNRIRISRSKLMKKSHIKTIPTYHKYFKELQLFGYTKYTPSYHPKGRSCIEIFY</sequence>
<evidence type="ECO:0000313" key="2">
    <source>
        <dbReference type="EMBL" id="PWN57999.1"/>
    </source>
</evidence>
<dbReference type="AlphaFoldDB" id="A0A316WAQ1"/>
<reference evidence="2 3" key="1">
    <citation type="submission" date="2018-04" db="EMBL/GenBank/DDBJ databases">
        <title>Chryseobacterium oncorhynchi 701B-08T from rainbow trout, and Chryseobacterium viscerum 687B-08T from diseased fish.</title>
        <authorList>
            <person name="Jeong J.-J."/>
            <person name="Lee Y.J."/>
            <person name="Pathiraja D."/>
            <person name="Park B."/>
            <person name="Choi I.-G."/>
            <person name="Kim K.D."/>
        </authorList>
    </citation>
    <scope>NUCLEOTIDE SEQUENCE [LARGE SCALE GENOMIC DNA]</scope>
    <source>
        <strain evidence="2 3">687B-08</strain>
    </source>
</reference>
<keyword evidence="1" id="KW-0472">Membrane</keyword>
<comment type="caution">
    <text evidence="2">The sequence shown here is derived from an EMBL/GenBank/DDBJ whole genome shotgun (WGS) entry which is preliminary data.</text>
</comment>
<accession>A0A316WAQ1</accession>